<dbReference type="SMART" id="SM00399">
    <property type="entry name" value="ZnF_C4"/>
    <property type="match status" value="1"/>
</dbReference>
<name>A0ABD0LMM6_9CAEN</name>
<keyword evidence="8" id="KW-0539">Nucleus</keyword>
<dbReference type="PROSITE" id="PS00031">
    <property type="entry name" value="NUCLEAR_REC_DBD_1"/>
    <property type="match status" value="1"/>
</dbReference>
<keyword evidence="1" id="KW-0479">Metal-binding</keyword>
<dbReference type="SUPFAM" id="SSF57716">
    <property type="entry name" value="Glucocorticoid receptor-like (DNA-binding domain)"/>
    <property type="match status" value="1"/>
</dbReference>
<evidence type="ECO:0000256" key="9">
    <source>
        <dbReference type="SAM" id="MobiDB-lite"/>
    </source>
</evidence>
<keyword evidence="7" id="KW-0675">Receptor</keyword>
<evidence type="ECO:0000259" key="11">
    <source>
        <dbReference type="PROSITE" id="PS51843"/>
    </source>
</evidence>
<keyword evidence="2" id="KW-0863">Zinc-finger</keyword>
<dbReference type="PRINTS" id="PR00047">
    <property type="entry name" value="STROIDFINGER"/>
</dbReference>
<keyword evidence="13" id="KW-1185">Reference proteome</keyword>
<evidence type="ECO:0000256" key="6">
    <source>
        <dbReference type="ARBA" id="ARBA00023163"/>
    </source>
</evidence>
<protein>
    <recommendedName>
        <fullName evidence="14">Nuclear hormone receptor HR96</fullName>
    </recommendedName>
</protein>
<reference evidence="12 13" key="1">
    <citation type="journal article" date="2023" name="Sci. Data">
        <title>Genome assembly of the Korean intertidal mud-creeper Batillaria attramentaria.</title>
        <authorList>
            <person name="Patra A.K."/>
            <person name="Ho P.T."/>
            <person name="Jun S."/>
            <person name="Lee S.J."/>
            <person name="Kim Y."/>
            <person name="Won Y.J."/>
        </authorList>
    </citation>
    <scope>NUCLEOTIDE SEQUENCE [LARGE SCALE GENOMIC DNA]</scope>
    <source>
        <strain evidence="12">Wonlab-2016</strain>
    </source>
</reference>
<evidence type="ECO:0000256" key="4">
    <source>
        <dbReference type="ARBA" id="ARBA00023015"/>
    </source>
</evidence>
<feature type="compositionally biased region" description="Polar residues" evidence="9">
    <location>
        <begin position="12"/>
        <end position="35"/>
    </location>
</feature>
<dbReference type="Gene3D" id="1.10.565.10">
    <property type="entry name" value="Retinoid X Receptor"/>
    <property type="match status" value="1"/>
</dbReference>
<dbReference type="Pfam" id="PF00105">
    <property type="entry name" value="zf-C4"/>
    <property type="match status" value="1"/>
</dbReference>
<evidence type="ECO:0000256" key="1">
    <source>
        <dbReference type="ARBA" id="ARBA00022723"/>
    </source>
</evidence>
<dbReference type="Gene3D" id="3.30.50.10">
    <property type="entry name" value="Erythroid Transcription Factor GATA-1, subunit A"/>
    <property type="match status" value="1"/>
</dbReference>
<feature type="domain" description="Nuclear receptor" evidence="10">
    <location>
        <begin position="59"/>
        <end position="133"/>
    </location>
</feature>
<dbReference type="PROSITE" id="PS51030">
    <property type="entry name" value="NUCLEAR_REC_DBD_2"/>
    <property type="match status" value="1"/>
</dbReference>
<dbReference type="GO" id="GO:0008270">
    <property type="term" value="F:zinc ion binding"/>
    <property type="evidence" value="ECO:0007669"/>
    <property type="project" value="UniProtKB-KW"/>
</dbReference>
<organism evidence="12 13">
    <name type="scientific">Batillaria attramentaria</name>
    <dbReference type="NCBI Taxonomy" id="370345"/>
    <lineage>
        <taxon>Eukaryota</taxon>
        <taxon>Metazoa</taxon>
        <taxon>Spiralia</taxon>
        <taxon>Lophotrochozoa</taxon>
        <taxon>Mollusca</taxon>
        <taxon>Gastropoda</taxon>
        <taxon>Caenogastropoda</taxon>
        <taxon>Sorbeoconcha</taxon>
        <taxon>Cerithioidea</taxon>
        <taxon>Batillariidae</taxon>
        <taxon>Batillaria</taxon>
    </lineage>
</organism>
<evidence type="ECO:0000256" key="5">
    <source>
        <dbReference type="ARBA" id="ARBA00023125"/>
    </source>
</evidence>
<evidence type="ECO:0000313" key="12">
    <source>
        <dbReference type="EMBL" id="KAK7500699.1"/>
    </source>
</evidence>
<evidence type="ECO:0000256" key="7">
    <source>
        <dbReference type="ARBA" id="ARBA00023170"/>
    </source>
</evidence>
<keyword evidence="5" id="KW-0238">DNA-binding</keyword>
<dbReference type="PANTHER" id="PTHR24082">
    <property type="entry name" value="NUCLEAR HORMONE RECEPTOR"/>
    <property type="match status" value="1"/>
</dbReference>
<accession>A0ABD0LMM6</accession>
<dbReference type="InterPro" id="IPR001628">
    <property type="entry name" value="Znf_hrmn_rcpt"/>
</dbReference>
<dbReference type="InterPro" id="IPR050234">
    <property type="entry name" value="Nuclear_hormone_rcpt_NR1"/>
</dbReference>
<dbReference type="Proteomes" id="UP001519460">
    <property type="component" value="Unassembled WGS sequence"/>
</dbReference>
<dbReference type="SUPFAM" id="SSF48508">
    <property type="entry name" value="Nuclear receptor ligand-binding domain"/>
    <property type="match status" value="1"/>
</dbReference>
<dbReference type="PANTHER" id="PTHR24082:SF283">
    <property type="entry name" value="NUCLEAR HORMONE RECEPTOR HR96"/>
    <property type="match status" value="1"/>
</dbReference>
<dbReference type="PROSITE" id="PS51843">
    <property type="entry name" value="NR_LBD"/>
    <property type="match status" value="1"/>
</dbReference>
<comment type="caution">
    <text evidence="12">The sequence shown here is derived from an EMBL/GenBank/DDBJ whole genome shotgun (WGS) entry which is preliminary data.</text>
</comment>
<keyword evidence="3" id="KW-0862">Zinc</keyword>
<dbReference type="InterPro" id="IPR035500">
    <property type="entry name" value="NHR-like_dom_sf"/>
</dbReference>
<evidence type="ECO:0000313" key="13">
    <source>
        <dbReference type="Proteomes" id="UP001519460"/>
    </source>
</evidence>
<evidence type="ECO:0000256" key="2">
    <source>
        <dbReference type="ARBA" id="ARBA00022771"/>
    </source>
</evidence>
<dbReference type="InterPro" id="IPR013088">
    <property type="entry name" value="Znf_NHR/GATA"/>
</dbReference>
<feature type="region of interest" description="Disordered" evidence="9">
    <location>
        <begin position="1"/>
        <end position="52"/>
    </location>
</feature>
<keyword evidence="4" id="KW-0805">Transcription regulation</keyword>
<feature type="domain" description="NR LBD" evidence="11">
    <location>
        <begin position="228"/>
        <end position="455"/>
    </location>
</feature>
<dbReference type="AlphaFoldDB" id="A0ABD0LMM6"/>
<evidence type="ECO:0000256" key="3">
    <source>
        <dbReference type="ARBA" id="ARBA00022833"/>
    </source>
</evidence>
<dbReference type="EMBL" id="JACVVK020000035">
    <property type="protein sequence ID" value="KAK7500699.1"/>
    <property type="molecule type" value="Genomic_DNA"/>
</dbReference>
<evidence type="ECO:0000256" key="8">
    <source>
        <dbReference type="ARBA" id="ARBA00023242"/>
    </source>
</evidence>
<feature type="region of interest" description="Disordered" evidence="9">
    <location>
        <begin position="156"/>
        <end position="176"/>
    </location>
</feature>
<sequence length="455" mass="51341">MASIKPLFDQVANGSAHSSPSPQESTFDSSYSNPATPAGVSSADVSGEPVRKRHRMRDEKVCGVCGDKALGYNFNAITCESCKAFFRRNALKPKPDCLFQGNCVVDVRTRRFCPSCRINKCFTIGMKADMILDDAEKRARMEKVVENRNRRFVSHEKMEHPARAEPRQEDQGSSHSVLTTALLKSESPKEIPVRHYGLPKPSQARMFHHPPRELLPSDPQFYRRLTEEEKWTLNDISTAYQATIATLHGAEVDPNPPKANPSLNELINSTDETVRQLIRFVGKVVDFQQMRKDDQVSCLKNSVMQSVLMRSACVYILEKDVFLCSKGEVSTSFLKKAVNNASVYSAHVNFCKSMKSIILNNYTLWALAQILALFNPCGAAIIDREMLSTLQDKYIILLKHYLESEFSFTFATEYLVAIQDMLSDLKMLGEAYTTIIFNVNPTEIEPLLLEVFNLK</sequence>
<dbReference type="GO" id="GO:0003677">
    <property type="term" value="F:DNA binding"/>
    <property type="evidence" value="ECO:0007669"/>
    <property type="project" value="UniProtKB-KW"/>
</dbReference>
<evidence type="ECO:0008006" key="14">
    <source>
        <dbReference type="Google" id="ProtNLM"/>
    </source>
</evidence>
<dbReference type="InterPro" id="IPR000536">
    <property type="entry name" value="Nucl_hrmn_rcpt_lig-bd"/>
</dbReference>
<proteinExistence type="predicted"/>
<evidence type="ECO:0000259" key="10">
    <source>
        <dbReference type="PROSITE" id="PS51030"/>
    </source>
</evidence>
<keyword evidence="6" id="KW-0804">Transcription</keyword>
<gene>
    <name evidence="12" type="ORF">BaRGS_00007943</name>
</gene>
<feature type="compositionally biased region" description="Basic and acidic residues" evidence="9">
    <location>
        <begin position="156"/>
        <end position="172"/>
    </location>
</feature>